<evidence type="ECO:0000313" key="3">
    <source>
        <dbReference type="EMBL" id="GIU66409.1"/>
    </source>
</evidence>
<dbReference type="InterPro" id="IPR029069">
    <property type="entry name" value="HotDog_dom_sf"/>
</dbReference>
<dbReference type="PIRSF" id="PIRSF003230">
    <property type="entry name" value="YbgC"/>
    <property type="match status" value="1"/>
</dbReference>
<dbReference type="Gene3D" id="3.10.129.10">
    <property type="entry name" value="Hotdog Thioesterase"/>
    <property type="match status" value="1"/>
</dbReference>
<dbReference type="NCBIfam" id="TIGR00051">
    <property type="entry name" value="YbgC/FadM family acyl-CoA thioesterase"/>
    <property type="match status" value="1"/>
</dbReference>
<dbReference type="CDD" id="cd00586">
    <property type="entry name" value="4HBT"/>
    <property type="match status" value="1"/>
</dbReference>
<protein>
    <submittedName>
        <fullName evidence="3">Tol-pal system-associated acyl-CoA thioesterase</fullName>
    </submittedName>
</protein>
<reference evidence="3" key="2">
    <citation type="journal article" date="2023" name="ISME Commun">
        <title>Characterization of a bloom-associated alphaproteobacterial lineage, 'Candidatus Phycosocius': insights into freshwater algal-bacterial interactions.</title>
        <authorList>
            <person name="Tanabe Y."/>
            <person name="Yamaguchi H."/>
            <person name="Yoshida M."/>
            <person name="Kai A."/>
            <person name="Okazaki Y."/>
        </authorList>
    </citation>
    <scope>NUCLEOTIDE SEQUENCE</scope>
    <source>
        <strain evidence="3">BOTRYCO-1</strain>
    </source>
</reference>
<dbReference type="PROSITE" id="PS01328">
    <property type="entry name" value="4HBCOA_THIOESTERASE"/>
    <property type="match status" value="1"/>
</dbReference>
<dbReference type="PANTHER" id="PTHR31793">
    <property type="entry name" value="4-HYDROXYBENZOYL-COA THIOESTERASE FAMILY MEMBER"/>
    <property type="match status" value="1"/>
</dbReference>
<keyword evidence="4" id="KW-1185">Reference proteome</keyword>
<evidence type="ECO:0000313" key="4">
    <source>
        <dbReference type="Proteomes" id="UP001161064"/>
    </source>
</evidence>
<dbReference type="EMBL" id="BPFZ01000002">
    <property type="protein sequence ID" value="GIU66409.1"/>
    <property type="molecule type" value="Genomic_DNA"/>
</dbReference>
<dbReference type="InterPro" id="IPR006684">
    <property type="entry name" value="YbgC/YbaW"/>
</dbReference>
<comment type="similarity">
    <text evidence="1">Belongs to the 4-hydroxybenzoyl-CoA thioesterase family.</text>
</comment>
<dbReference type="PANTHER" id="PTHR31793:SF37">
    <property type="entry name" value="ACYL-COA THIOESTER HYDROLASE YBGC"/>
    <property type="match status" value="1"/>
</dbReference>
<dbReference type="SUPFAM" id="SSF54637">
    <property type="entry name" value="Thioesterase/thiol ester dehydrase-isomerase"/>
    <property type="match status" value="1"/>
</dbReference>
<keyword evidence="2" id="KW-0378">Hydrolase</keyword>
<dbReference type="RefSeq" id="WP_284358934.1">
    <property type="nucleotide sequence ID" value="NZ_BPFZ01000002.1"/>
</dbReference>
<accession>A0ABQ4PTU3</accession>
<organism evidence="3 4">
    <name type="scientific">Candidatus Phycosocius spiralis</name>
    <dbReference type="NCBI Taxonomy" id="2815099"/>
    <lineage>
        <taxon>Bacteria</taxon>
        <taxon>Pseudomonadati</taxon>
        <taxon>Pseudomonadota</taxon>
        <taxon>Alphaproteobacteria</taxon>
        <taxon>Caulobacterales</taxon>
        <taxon>Caulobacterales incertae sedis</taxon>
        <taxon>Candidatus Phycosocius</taxon>
    </lineage>
</organism>
<evidence type="ECO:0000256" key="1">
    <source>
        <dbReference type="ARBA" id="ARBA00005953"/>
    </source>
</evidence>
<proteinExistence type="inferred from homology"/>
<reference evidence="3" key="1">
    <citation type="submission" date="2021-05" db="EMBL/GenBank/DDBJ databases">
        <authorList>
            <person name="Tanabe Y."/>
        </authorList>
    </citation>
    <scope>NUCLEOTIDE SEQUENCE</scope>
    <source>
        <strain evidence="3">BOTRYCO-1</strain>
    </source>
</reference>
<dbReference type="Proteomes" id="UP001161064">
    <property type="component" value="Unassembled WGS sequence"/>
</dbReference>
<comment type="caution">
    <text evidence="3">The sequence shown here is derived from an EMBL/GenBank/DDBJ whole genome shotgun (WGS) entry which is preliminary data.</text>
</comment>
<sequence>MQDCATSGRFEGRTHLLPVRIYYEDTDMSGIVYHANYLRYFERGRSDFLRLAGIEHTHLLERDPPLAFAITGMDIAFKRRAKIDDSLLVQTQYNHINGARLLISQTIVRNGHTIGLEVIATAMVEAVTIDLQGRPRRPIPELVTKLRPYLLHQAT</sequence>
<name>A0ABQ4PTU3_9PROT</name>
<dbReference type="Pfam" id="PF13279">
    <property type="entry name" value="4HBT_2"/>
    <property type="match status" value="1"/>
</dbReference>
<evidence type="ECO:0000256" key="2">
    <source>
        <dbReference type="ARBA" id="ARBA00022801"/>
    </source>
</evidence>
<dbReference type="InterPro" id="IPR050563">
    <property type="entry name" value="4-hydroxybenzoyl-CoA_TE"/>
</dbReference>
<dbReference type="InterPro" id="IPR008272">
    <property type="entry name" value="HB-CoA_thioesterase_AS"/>
</dbReference>
<gene>
    <name evidence="3" type="ORF">PsB1_0563</name>
</gene>